<dbReference type="InterPro" id="IPR037171">
    <property type="entry name" value="NagB/RpiA_transferase-like"/>
</dbReference>
<accession>A0A134CLF6</accession>
<dbReference type="Proteomes" id="UP000070160">
    <property type="component" value="Unassembled WGS sequence"/>
</dbReference>
<evidence type="ECO:0000313" key="4">
    <source>
        <dbReference type="Proteomes" id="UP000070160"/>
    </source>
</evidence>
<dbReference type="InterPro" id="IPR003741">
    <property type="entry name" value="LUD_dom"/>
</dbReference>
<dbReference type="PIRSF" id="PIRSF020269">
    <property type="entry name" value="DUF1121"/>
    <property type="match status" value="1"/>
</dbReference>
<proteinExistence type="predicted"/>
<keyword evidence="4" id="KW-1185">Reference proteome</keyword>
<protein>
    <submittedName>
        <fullName evidence="3">Lactate utilization protein</fullName>
    </submittedName>
</protein>
<evidence type="ECO:0000259" key="1">
    <source>
        <dbReference type="Pfam" id="PF02589"/>
    </source>
</evidence>
<dbReference type="Proteomes" id="UP000242958">
    <property type="component" value="Unassembled WGS sequence"/>
</dbReference>
<evidence type="ECO:0000313" key="5">
    <source>
        <dbReference type="Proteomes" id="UP000242958"/>
    </source>
</evidence>
<comment type="caution">
    <text evidence="2">The sequence shown here is derived from an EMBL/GenBank/DDBJ whole genome shotgun (WGS) entry which is preliminary data.</text>
</comment>
<dbReference type="InterPro" id="IPR009501">
    <property type="entry name" value="UCP020269"/>
</dbReference>
<gene>
    <name evidence="3" type="ORF">CAL30_03690</name>
    <name evidence="2" type="ORF">HMPREF3182_00198</name>
</gene>
<sequence length="213" mass="23597">MNTPNVKQVLYLKQASTLIKNFQKNGFDAYFCQTSHEAREKALSLIPLDHIVSWGGSITLQEIGLLDAIRQRYPVLDRDQATTKEQRNDIMRQALLCDTFLMSANAISLDGTLYNIDGNGNRLAALLYGPRQVIVVAGMNKVVATIADAKQRARTIAAPLNMQRFATQTPCQHTGVCHDCLTEDSICNQFVLTRRSTPSGRIKIILVGTTLGF</sequence>
<accession>A0A2J8BAK6</accession>
<dbReference type="Pfam" id="PF02589">
    <property type="entry name" value="LUD_dom"/>
    <property type="match status" value="1"/>
</dbReference>
<feature type="domain" description="LUD" evidence="1">
    <location>
        <begin position="18"/>
        <end position="207"/>
    </location>
</feature>
<reference evidence="4" key="2">
    <citation type="submission" date="2016-01" db="EMBL/GenBank/DDBJ databases">
        <authorList>
            <person name="Mitreva M."/>
            <person name="Pepin K.H."/>
            <person name="Mihindukulasuriya K.A."/>
            <person name="Fulton R."/>
            <person name="Fronick C."/>
            <person name="O'Laughlin M."/>
            <person name="Miner T."/>
            <person name="Herter B."/>
            <person name="Rosa B.A."/>
            <person name="Cordes M."/>
            <person name="Tomlinson C."/>
            <person name="Wollam A."/>
            <person name="Palsikar V.B."/>
            <person name="Mardis E.R."/>
            <person name="Wilson R.K."/>
        </authorList>
    </citation>
    <scope>NUCLEOTIDE SEQUENCE [LARGE SCALE GENOMIC DNA]</scope>
    <source>
        <strain evidence="4">KA00182</strain>
    </source>
</reference>
<dbReference type="PATRIC" id="fig|1588748.3.peg.192"/>
<dbReference type="PANTHER" id="PTHR36179">
    <property type="entry name" value="LUD_DOM DOMAIN-CONTAINING PROTEIN"/>
    <property type="match status" value="1"/>
</dbReference>
<dbReference type="RefSeq" id="WP_007392952.1">
    <property type="nucleotide sequence ID" value="NZ_KQ960927.1"/>
</dbReference>
<dbReference type="PANTHER" id="PTHR36179:SF2">
    <property type="entry name" value="LUD DOMAIN-CONTAINING PROTEIN"/>
    <property type="match status" value="1"/>
</dbReference>
<evidence type="ECO:0000313" key="2">
    <source>
        <dbReference type="EMBL" id="KXB92967.1"/>
    </source>
</evidence>
<name>A0A134CLF6_9FIRM</name>
<organism evidence="2 4">
    <name type="scientific">Megasphaera hutchinsoni</name>
    <dbReference type="NCBI Taxonomy" id="1588748"/>
    <lineage>
        <taxon>Bacteria</taxon>
        <taxon>Bacillati</taxon>
        <taxon>Bacillota</taxon>
        <taxon>Negativicutes</taxon>
        <taxon>Veillonellales</taxon>
        <taxon>Veillonellaceae</taxon>
        <taxon>Megasphaera</taxon>
    </lineage>
</organism>
<evidence type="ECO:0000313" key="3">
    <source>
        <dbReference type="EMBL" id="PNH21797.1"/>
    </source>
</evidence>
<reference evidence="3 5" key="3">
    <citation type="submission" date="2017-05" db="EMBL/GenBank/DDBJ databases">
        <authorList>
            <person name="Song R."/>
            <person name="Chenine A.L."/>
            <person name="Ruprecht R.M."/>
        </authorList>
    </citation>
    <scope>NUCLEOTIDE SEQUENCE [LARGE SCALE GENOMIC DNA]</scope>
    <source>
        <strain evidence="3 5">KA00229</strain>
    </source>
</reference>
<dbReference type="SUPFAM" id="SSF100950">
    <property type="entry name" value="NagB/RpiA/CoA transferase-like"/>
    <property type="match status" value="1"/>
</dbReference>
<dbReference type="EMBL" id="NFMF01000005">
    <property type="protein sequence ID" value="PNH21797.1"/>
    <property type="molecule type" value="Genomic_DNA"/>
</dbReference>
<dbReference type="AlphaFoldDB" id="A0A134CLF6"/>
<dbReference type="EMBL" id="LSDT01000004">
    <property type="protein sequence ID" value="KXB92967.1"/>
    <property type="molecule type" value="Genomic_DNA"/>
</dbReference>
<dbReference type="STRING" id="1588748.HMPREF3182_00198"/>
<reference evidence="2" key="1">
    <citation type="submission" date="2016-01" db="EMBL/GenBank/DDBJ databases">
        <authorList>
            <person name="Oliw E.H."/>
        </authorList>
    </citation>
    <scope>NUCLEOTIDE SEQUENCE [LARGE SCALE GENOMIC DNA]</scope>
    <source>
        <strain evidence="2">KA00182</strain>
    </source>
</reference>